<evidence type="ECO:0000259" key="6">
    <source>
        <dbReference type="Pfam" id="PF00251"/>
    </source>
</evidence>
<feature type="domain" description="Glycosyl hydrolase family 32 N-terminal" evidence="6">
    <location>
        <begin position="139"/>
        <end position="481"/>
    </location>
</feature>
<protein>
    <recommendedName>
        <fullName evidence="2">beta-fructofuranosidase</fullName>
        <ecNumber evidence="2">3.2.1.26</ecNumber>
    </recommendedName>
</protein>
<feature type="chain" id="PRO_5036768636" description="beta-fructofuranosidase" evidence="5">
    <location>
        <begin position="21"/>
        <end position="789"/>
    </location>
</feature>
<dbReference type="Gene3D" id="2.115.10.20">
    <property type="entry name" value="Glycosyl hydrolase domain, family 43"/>
    <property type="match status" value="1"/>
</dbReference>
<evidence type="ECO:0000256" key="3">
    <source>
        <dbReference type="ARBA" id="ARBA00022801"/>
    </source>
</evidence>
<comment type="similarity">
    <text evidence="1">Belongs to the glycosyl hydrolase 32 family.</text>
</comment>
<dbReference type="Proteomes" id="UP000887572">
    <property type="component" value="Unplaced"/>
</dbReference>
<dbReference type="SUPFAM" id="SSF75005">
    <property type="entry name" value="Arabinanase/levansucrase/invertase"/>
    <property type="match status" value="1"/>
</dbReference>
<name>A0A914I374_GLORO</name>
<dbReference type="InterPro" id="IPR023296">
    <property type="entry name" value="Glyco_hydro_beta-prop_sf"/>
</dbReference>
<dbReference type="WBParaSite" id="Gr19_v10_g6458.t1">
    <property type="protein sequence ID" value="Gr19_v10_g6458.t1"/>
    <property type="gene ID" value="Gr19_v10_g6458"/>
</dbReference>
<dbReference type="SMART" id="SM00640">
    <property type="entry name" value="Glyco_32"/>
    <property type="match status" value="1"/>
</dbReference>
<keyword evidence="4" id="KW-0326">Glycosidase</keyword>
<evidence type="ECO:0000256" key="4">
    <source>
        <dbReference type="ARBA" id="ARBA00023295"/>
    </source>
</evidence>
<dbReference type="Gene3D" id="2.60.120.560">
    <property type="entry name" value="Exo-inulinase, domain 1"/>
    <property type="match status" value="1"/>
</dbReference>
<dbReference type="GO" id="GO:0005975">
    <property type="term" value="P:carbohydrate metabolic process"/>
    <property type="evidence" value="ECO:0007669"/>
    <property type="project" value="InterPro"/>
</dbReference>
<sequence length="789" mass="89820">MLLLAFLFATSLFLIHGTGTEGVSRVNVLLLDDSTLHVWVRPVKKGEVAKVYLCPPTEAGTIEQSGQLIAECKQYSSDLWHDFIEINGKTAGAYTLTWTETTHASLVYVFKPKTVLEEGIRILFIGEEAKLPNLEGSYHFRAPFGWNSDTCGFNRSKDGLFHLFYQHFPHAVQWYSMHWGHAVSKDLINWVHLPIFMIPPNLLHLDFENGHFTGSSINLPNGELGVFWSQRISDVPRGTVAEYPWRELQQYVTTKNLIRPDWTTHKTIIERFPTVDPPLGNNFHDPVVFLGPGGYHYMTVGAERRNGSAGLVLLYKNKNKNADQLDRDWEYQGILYEDKRNEELRMCECPMLIALGDPLNANTEWVLSYVSDKGSHPAPIRGTDAEGRERMNPLFVGRFDGRKFEHRFVQQMDFVGGSFTYQGFYDKQSGRSYLIGWICDISWLNDNTGDPNFDGRGGVTSFTLPKEFVLSENGQYLMVRPLPELASLREKKQPHVITKGQEMHLEKGQAELVFEFSWDNGREETFELHLTPTHTNGKKLEFRIDNNGLQLKRTWVTSNKRLVVYNAMPTKIHIFIDLDTVEYFADEGRWSGSIRLPEASQEKRIGTVELKSAPLMLKEASMWYLNYKAHKSATALAAASASSFNSAIVSLRCARVNRRPLRLVASAIMAALSSIWAMSVPYSSALPWPMLRLKKSRSATIPPMRTAMRALSSLTEYSSFSAPLVTPSYSNSTDGITVSAPSMLTFFRKQYLFLSRRHHHHLEEVQLFFYIHPQASTRAKLPAVRVRKF</sequence>
<dbReference type="InterPro" id="IPR013320">
    <property type="entry name" value="ConA-like_dom_sf"/>
</dbReference>
<proteinExistence type="inferred from homology"/>
<keyword evidence="3" id="KW-0378">Hydrolase</keyword>
<dbReference type="PANTHER" id="PTHR43101:SF1">
    <property type="entry name" value="BETA-FRUCTOSIDASE"/>
    <property type="match status" value="1"/>
</dbReference>
<dbReference type="SUPFAM" id="SSF49899">
    <property type="entry name" value="Concanavalin A-like lectins/glucanases"/>
    <property type="match status" value="1"/>
</dbReference>
<dbReference type="AlphaFoldDB" id="A0A914I374"/>
<organism evidence="7 8">
    <name type="scientific">Globodera rostochiensis</name>
    <name type="common">Golden nematode worm</name>
    <name type="synonym">Heterodera rostochiensis</name>
    <dbReference type="NCBI Taxonomy" id="31243"/>
    <lineage>
        <taxon>Eukaryota</taxon>
        <taxon>Metazoa</taxon>
        <taxon>Ecdysozoa</taxon>
        <taxon>Nematoda</taxon>
        <taxon>Chromadorea</taxon>
        <taxon>Rhabditida</taxon>
        <taxon>Tylenchina</taxon>
        <taxon>Tylenchomorpha</taxon>
        <taxon>Tylenchoidea</taxon>
        <taxon>Heteroderidae</taxon>
        <taxon>Heteroderinae</taxon>
        <taxon>Globodera</taxon>
    </lineage>
</organism>
<reference evidence="8" key="1">
    <citation type="submission" date="2022-11" db="UniProtKB">
        <authorList>
            <consortium name="WormBaseParasite"/>
        </authorList>
    </citation>
    <scope>IDENTIFICATION</scope>
</reference>
<dbReference type="EC" id="3.2.1.26" evidence="2"/>
<dbReference type="PANTHER" id="PTHR43101">
    <property type="entry name" value="BETA-FRUCTOSIDASE"/>
    <property type="match status" value="1"/>
</dbReference>
<dbReference type="Pfam" id="PF00251">
    <property type="entry name" value="Glyco_hydro_32N"/>
    <property type="match status" value="1"/>
</dbReference>
<dbReference type="GO" id="GO:0004564">
    <property type="term" value="F:beta-fructofuranosidase activity"/>
    <property type="evidence" value="ECO:0007669"/>
    <property type="project" value="UniProtKB-EC"/>
</dbReference>
<dbReference type="InterPro" id="IPR001362">
    <property type="entry name" value="Glyco_hydro_32"/>
</dbReference>
<evidence type="ECO:0000256" key="1">
    <source>
        <dbReference type="ARBA" id="ARBA00009902"/>
    </source>
</evidence>
<dbReference type="InterPro" id="IPR051214">
    <property type="entry name" value="GH32_Enzymes"/>
</dbReference>
<keyword evidence="7" id="KW-1185">Reference proteome</keyword>
<feature type="signal peptide" evidence="5">
    <location>
        <begin position="1"/>
        <end position="20"/>
    </location>
</feature>
<keyword evidence="5" id="KW-0732">Signal</keyword>
<evidence type="ECO:0000313" key="7">
    <source>
        <dbReference type="Proteomes" id="UP000887572"/>
    </source>
</evidence>
<dbReference type="InterPro" id="IPR013148">
    <property type="entry name" value="Glyco_hydro_32_N"/>
</dbReference>
<evidence type="ECO:0000313" key="8">
    <source>
        <dbReference type="WBParaSite" id="Gr19_v10_g6458.t1"/>
    </source>
</evidence>
<accession>A0A914I374</accession>
<evidence type="ECO:0000256" key="5">
    <source>
        <dbReference type="SAM" id="SignalP"/>
    </source>
</evidence>
<evidence type="ECO:0000256" key="2">
    <source>
        <dbReference type="ARBA" id="ARBA00012758"/>
    </source>
</evidence>